<name>A0A1H6TID8_9FIRM</name>
<dbReference type="STRING" id="322505.SAMN04487836_12926"/>
<gene>
    <name evidence="2" type="ORF">SAMN04487834_102212</name>
</gene>
<evidence type="ECO:0000259" key="1">
    <source>
        <dbReference type="PROSITE" id="PS51725"/>
    </source>
</evidence>
<dbReference type="InterPro" id="IPR011008">
    <property type="entry name" value="Dimeric_a/b-barrel"/>
</dbReference>
<dbReference type="Pfam" id="PF03992">
    <property type="entry name" value="ABM"/>
    <property type="match status" value="1"/>
</dbReference>
<dbReference type="EMBL" id="FNYK01000022">
    <property type="protein sequence ID" value="SEI75975.1"/>
    <property type="molecule type" value="Genomic_DNA"/>
</dbReference>
<dbReference type="InterPro" id="IPR007138">
    <property type="entry name" value="ABM_dom"/>
</dbReference>
<protein>
    <submittedName>
        <fullName evidence="2">Quinol monooxygenase YgiN</fullName>
    </submittedName>
</protein>
<dbReference type="eggNOG" id="COG1359">
    <property type="taxonomic scope" value="Bacteria"/>
</dbReference>
<feature type="domain" description="ABM" evidence="1">
    <location>
        <begin position="3"/>
        <end position="94"/>
    </location>
</feature>
<dbReference type="GO" id="GO:0004497">
    <property type="term" value="F:monooxygenase activity"/>
    <property type="evidence" value="ECO:0007669"/>
    <property type="project" value="UniProtKB-KW"/>
</dbReference>
<dbReference type="Gene3D" id="3.30.70.100">
    <property type="match status" value="1"/>
</dbReference>
<dbReference type="AlphaFoldDB" id="A0A1H6TID8"/>
<keyword evidence="2" id="KW-0560">Oxidoreductase</keyword>
<dbReference type="PROSITE" id="PS51725">
    <property type="entry name" value="ABM"/>
    <property type="match status" value="1"/>
</dbReference>
<evidence type="ECO:0000313" key="3">
    <source>
        <dbReference type="Proteomes" id="UP000183028"/>
    </source>
</evidence>
<organism evidence="2 3">
    <name type="scientific">Sharpea azabuensis</name>
    <dbReference type="NCBI Taxonomy" id="322505"/>
    <lineage>
        <taxon>Bacteria</taxon>
        <taxon>Bacillati</taxon>
        <taxon>Bacillota</taxon>
        <taxon>Erysipelotrichia</taxon>
        <taxon>Erysipelotrichales</taxon>
        <taxon>Coprobacillaceae</taxon>
        <taxon>Sharpea</taxon>
    </lineage>
</organism>
<keyword evidence="3" id="KW-1185">Reference proteome</keyword>
<dbReference type="RefSeq" id="WP_074731984.1">
    <property type="nucleotide sequence ID" value="NZ_FNYK01000022.1"/>
</dbReference>
<proteinExistence type="predicted"/>
<reference evidence="3" key="1">
    <citation type="submission" date="2016-10" db="EMBL/GenBank/DDBJ databases">
        <authorList>
            <person name="Varghese N."/>
        </authorList>
    </citation>
    <scope>NUCLEOTIDE SEQUENCE [LARGE SCALE GENOMIC DNA]</scope>
    <source>
        <strain evidence="3">DSM 20406</strain>
    </source>
</reference>
<dbReference type="SUPFAM" id="SSF54909">
    <property type="entry name" value="Dimeric alpha+beta barrel"/>
    <property type="match status" value="1"/>
</dbReference>
<sequence length="109" mass="12595">MAITLNLYYTGQNGSAKKFVKEMESSGVASKIRNEKGNLGYHYFQSLDDPETILLVDSWENQEAIDLHHASSMMNDIARLREKYDLHMHVERFVSDDSLPEADQQFIRN</sequence>
<accession>A0A1H6TID8</accession>
<dbReference type="OrthoDB" id="123158at2"/>
<dbReference type="Proteomes" id="UP000183028">
    <property type="component" value="Unassembled WGS sequence"/>
</dbReference>
<keyword evidence="2" id="KW-0503">Monooxygenase</keyword>
<evidence type="ECO:0000313" key="2">
    <source>
        <dbReference type="EMBL" id="SEI75975.1"/>
    </source>
</evidence>